<name>A0A3N4J0P8_9PEZI</name>
<keyword evidence="11" id="KW-1185">Reference proteome</keyword>
<evidence type="ECO:0000256" key="7">
    <source>
        <dbReference type="ARBA" id="ARBA00023242"/>
    </source>
</evidence>
<keyword evidence="7 8" id="KW-0539">Nucleus</keyword>
<keyword evidence="5 8" id="KW-0698">rRNA processing</keyword>
<comment type="subcellular location">
    <subcellularLocation>
        <location evidence="2 8">Nucleus</location>
        <location evidence="2 8">Nucleolus</location>
    </subcellularLocation>
</comment>
<evidence type="ECO:0000256" key="8">
    <source>
        <dbReference type="RuleBase" id="RU363084"/>
    </source>
</evidence>
<comment type="similarity">
    <text evidence="3 8">Belongs to the CGR1 family.</text>
</comment>
<evidence type="ECO:0000256" key="4">
    <source>
        <dbReference type="ARBA" id="ARBA00022517"/>
    </source>
</evidence>
<dbReference type="InterPro" id="IPR005579">
    <property type="entry name" value="Cgr1-like"/>
</dbReference>
<sequence length="116" mass="13822">MVLSPPPFLHIHLPSRANNPGKTWKPPKAPFRPKAGAESWEARQVKRQALAATKQREAEMKAEKEAARAERNRLLRERREAKVEKERYEKLAEKMHVKKVERIRRRERRNKVLKER</sequence>
<evidence type="ECO:0000313" key="11">
    <source>
        <dbReference type="Proteomes" id="UP000276215"/>
    </source>
</evidence>
<dbReference type="GO" id="GO:0006364">
    <property type="term" value="P:rRNA processing"/>
    <property type="evidence" value="ECO:0007669"/>
    <property type="project" value="UniProtKB-UniRule"/>
</dbReference>
<dbReference type="GO" id="GO:0005730">
    <property type="term" value="C:nucleolus"/>
    <property type="evidence" value="ECO:0007669"/>
    <property type="project" value="UniProtKB-SubCell"/>
</dbReference>
<dbReference type="EMBL" id="ML120483">
    <property type="protein sequence ID" value="RPA91952.1"/>
    <property type="molecule type" value="Genomic_DNA"/>
</dbReference>
<dbReference type="AlphaFoldDB" id="A0A3N4J0P8"/>
<evidence type="ECO:0000256" key="2">
    <source>
        <dbReference type="ARBA" id="ARBA00004604"/>
    </source>
</evidence>
<accession>A0A3N4J0P8</accession>
<organism evidence="10 11">
    <name type="scientific">Choiromyces venosus 120613-1</name>
    <dbReference type="NCBI Taxonomy" id="1336337"/>
    <lineage>
        <taxon>Eukaryota</taxon>
        <taxon>Fungi</taxon>
        <taxon>Dikarya</taxon>
        <taxon>Ascomycota</taxon>
        <taxon>Pezizomycotina</taxon>
        <taxon>Pezizomycetes</taxon>
        <taxon>Pezizales</taxon>
        <taxon>Tuberaceae</taxon>
        <taxon>Choiromyces</taxon>
    </lineage>
</organism>
<keyword evidence="4 8" id="KW-0690">Ribosome biogenesis</keyword>
<evidence type="ECO:0000256" key="5">
    <source>
        <dbReference type="ARBA" id="ARBA00022552"/>
    </source>
</evidence>
<reference evidence="10 11" key="1">
    <citation type="journal article" date="2018" name="Nat. Ecol. Evol.">
        <title>Pezizomycetes genomes reveal the molecular basis of ectomycorrhizal truffle lifestyle.</title>
        <authorList>
            <person name="Murat C."/>
            <person name="Payen T."/>
            <person name="Noel B."/>
            <person name="Kuo A."/>
            <person name="Morin E."/>
            <person name="Chen J."/>
            <person name="Kohler A."/>
            <person name="Krizsan K."/>
            <person name="Balestrini R."/>
            <person name="Da Silva C."/>
            <person name="Montanini B."/>
            <person name="Hainaut M."/>
            <person name="Levati E."/>
            <person name="Barry K.W."/>
            <person name="Belfiori B."/>
            <person name="Cichocki N."/>
            <person name="Clum A."/>
            <person name="Dockter R.B."/>
            <person name="Fauchery L."/>
            <person name="Guy J."/>
            <person name="Iotti M."/>
            <person name="Le Tacon F."/>
            <person name="Lindquist E.A."/>
            <person name="Lipzen A."/>
            <person name="Malagnac F."/>
            <person name="Mello A."/>
            <person name="Molinier V."/>
            <person name="Miyauchi S."/>
            <person name="Poulain J."/>
            <person name="Riccioni C."/>
            <person name="Rubini A."/>
            <person name="Sitrit Y."/>
            <person name="Splivallo R."/>
            <person name="Traeger S."/>
            <person name="Wang M."/>
            <person name="Zifcakova L."/>
            <person name="Wipf D."/>
            <person name="Zambonelli A."/>
            <person name="Paolocci F."/>
            <person name="Nowrousian M."/>
            <person name="Ottonello S."/>
            <person name="Baldrian P."/>
            <person name="Spatafora J.W."/>
            <person name="Henrissat B."/>
            <person name="Nagy L.G."/>
            <person name="Aury J.M."/>
            <person name="Wincker P."/>
            <person name="Grigoriev I.V."/>
            <person name="Bonfante P."/>
            <person name="Martin F.M."/>
        </authorList>
    </citation>
    <scope>NUCLEOTIDE SEQUENCE [LARGE SCALE GENOMIC DNA]</scope>
    <source>
        <strain evidence="10 11">120613-1</strain>
    </source>
</reference>
<feature type="compositionally biased region" description="Basic and acidic residues" evidence="9">
    <location>
        <begin position="54"/>
        <end position="65"/>
    </location>
</feature>
<evidence type="ECO:0000256" key="3">
    <source>
        <dbReference type="ARBA" id="ARBA00007869"/>
    </source>
</evidence>
<comment type="function">
    <text evidence="1 8">Involved in nucleolar integrity and required for processing of the pre-rRNA for the 60S ribosome subunit.</text>
</comment>
<dbReference type="STRING" id="1336337.A0A3N4J0P8"/>
<gene>
    <name evidence="10" type="ORF">L873DRAFT_1847968</name>
</gene>
<evidence type="ECO:0000256" key="6">
    <source>
        <dbReference type="ARBA" id="ARBA00023054"/>
    </source>
</evidence>
<evidence type="ECO:0000313" key="10">
    <source>
        <dbReference type="EMBL" id="RPA91952.1"/>
    </source>
</evidence>
<evidence type="ECO:0000256" key="9">
    <source>
        <dbReference type="SAM" id="MobiDB-lite"/>
    </source>
</evidence>
<dbReference type="Proteomes" id="UP000276215">
    <property type="component" value="Unassembled WGS sequence"/>
</dbReference>
<keyword evidence="6" id="KW-0175">Coiled coil</keyword>
<feature type="region of interest" description="Disordered" evidence="9">
    <location>
        <begin position="13"/>
        <end position="65"/>
    </location>
</feature>
<evidence type="ECO:0000256" key="1">
    <source>
        <dbReference type="ARBA" id="ARBA00004090"/>
    </source>
</evidence>
<dbReference type="Pfam" id="PF03879">
    <property type="entry name" value="Cgr1"/>
    <property type="match status" value="1"/>
</dbReference>
<protein>
    <recommendedName>
        <fullName evidence="8">rRNA-processing protein</fullName>
    </recommendedName>
</protein>
<proteinExistence type="inferred from homology"/>